<organism evidence="2 3">
    <name type="scientific">Halomicrobium zhouii</name>
    <dbReference type="NCBI Taxonomy" id="767519"/>
    <lineage>
        <taxon>Archaea</taxon>
        <taxon>Methanobacteriati</taxon>
        <taxon>Methanobacteriota</taxon>
        <taxon>Stenosarchaea group</taxon>
        <taxon>Halobacteria</taxon>
        <taxon>Halobacteriales</taxon>
        <taxon>Haloarculaceae</taxon>
        <taxon>Halomicrobium</taxon>
    </lineage>
</organism>
<evidence type="ECO:0000259" key="1">
    <source>
        <dbReference type="Pfam" id="PF14470"/>
    </source>
</evidence>
<dbReference type="RefSeq" id="WP_089817475.1">
    <property type="nucleotide sequence ID" value="NZ_FOZK01000003.1"/>
</dbReference>
<dbReference type="EMBL" id="FOZK01000003">
    <property type="protein sequence ID" value="SFS07006.1"/>
    <property type="molecule type" value="Genomic_DNA"/>
</dbReference>
<dbReference type="AlphaFoldDB" id="A0A1I6LUE4"/>
<feature type="domain" description="YokE-like PH" evidence="1">
    <location>
        <begin position="48"/>
        <end position="95"/>
    </location>
</feature>
<protein>
    <submittedName>
        <fullName evidence="2">PH domain-containing protein</fullName>
    </submittedName>
</protein>
<dbReference type="Proteomes" id="UP000199062">
    <property type="component" value="Unassembled WGS sequence"/>
</dbReference>
<dbReference type="Pfam" id="PF14470">
    <property type="entry name" value="bPH_3"/>
    <property type="match status" value="1"/>
</dbReference>
<keyword evidence="3" id="KW-1185">Reference proteome</keyword>
<gene>
    <name evidence="2" type="ORF">SAMN05216559_3138</name>
</gene>
<dbReference type="InterPro" id="IPR039519">
    <property type="entry name" value="YokE-like_PH"/>
</dbReference>
<name>A0A1I6LUE4_9EURY</name>
<proteinExistence type="predicted"/>
<evidence type="ECO:0000313" key="2">
    <source>
        <dbReference type="EMBL" id="SFS07006.1"/>
    </source>
</evidence>
<accession>A0A1I6LUE4</accession>
<sequence length="119" mass="13636">MATVYESLDEFDSRSRDGIERMLYDGETFIGAIPCWDFMVTRRSATKLILTDQRVVAYKRGIIRQKEKDVLLPRITSIGFKKGILFGKIVLKGAGFKYSNYVSRSKGRGFASEIRNQTR</sequence>
<reference evidence="2 3" key="1">
    <citation type="submission" date="2016-10" db="EMBL/GenBank/DDBJ databases">
        <authorList>
            <person name="de Groot N.N."/>
        </authorList>
    </citation>
    <scope>NUCLEOTIDE SEQUENCE [LARGE SCALE GENOMIC DNA]</scope>
    <source>
        <strain evidence="2 3">CGMCC 1.10457</strain>
    </source>
</reference>
<evidence type="ECO:0000313" key="3">
    <source>
        <dbReference type="Proteomes" id="UP000199062"/>
    </source>
</evidence>